<comment type="caution">
    <text evidence="4">Lacks conserved residue(s) required for the propagation of feature annotation.</text>
</comment>
<comment type="pathway">
    <text evidence="4">Amine and polyamine biosynthesis; spermidine biosynthesis; spermidine from putrescine: step 1/1.</text>
</comment>
<evidence type="ECO:0000256" key="1">
    <source>
        <dbReference type="ARBA" id="ARBA00007867"/>
    </source>
</evidence>
<feature type="transmembrane region" description="Helical" evidence="4">
    <location>
        <begin position="26"/>
        <end position="51"/>
    </location>
</feature>
<feature type="transmembrane region" description="Helical" evidence="4">
    <location>
        <begin position="203"/>
        <end position="222"/>
    </location>
</feature>
<feature type="transmembrane region" description="Helical" evidence="4">
    <location>
        <begin position="234"/>
        <end position="253"/>
    </location>
</feature>
<dbReference type="Pfam" id="PF01564">
    <property type="entry name" value="Spermine_synth"/>
    <property type="match status" value="1"/>
</dbReference>
<comment type="caution">
    <text evidence="7">The sequence shown here is derived from an EMBL/GenBank/DDBJ whole genome shotgun (WGS) entry which is preliminary data.</text>
</comment>
<comment type="subunit">
    <text evidence="4">Homodimer or homotetramer.</text>
</comment>
<feature type="binding site" evidence="4">
    <location>
        <begin position="382"/>
        <end position="383"/>
    </location>
    <ligand>
        <name>S-methyl-5'-thioadenosine</name>
        <dbReference type="ChEBI" id="CHEBI:17509"/>
    </ligand>
</feature>
<keyword evidence="4" id="KW-0745">Spermidine biosynthesis</keyword>
<evidence type="ECO:0000313" key="7">
    <source>
        <dbReference type="EMBL" id="MEP0815699.1"/>
    </source>
</evidence>
<evidence type="ECO:0000256" key="3">
    <source>
        <dbReference type="ARBA" id="ARBA00023115"/>
    </source>
</evidence>
<comment type="catalytic activity">
    <reaction evidence="4">
        <text>S-adenosyl 3-(methylsulfanyl)propylamine + putrescine = S-methyl-5'-thioadenosine + spermidine + H(+)</text>
        <dbReference type="Rhea" id="RHEA:12721"/>
        <dbReference type="ChEBI" id="CHEBI:15378"/>
        <dbReference type="ChEBI" id="CHEBI:17509"/>
        <dbReference type="ChEBI" id="CHEBI:57443"/>
        <dbReference type="ChEBI" id="CHEBI:57834"/>
        <dbReference type="ChEBI" id="CHEBI:326268"/>
        <dbReference type="EC" id="2.5.1.16"/>
    </reaction>
</comment>
<dbReference type="SUPFAM" id="SSF53335">
    <property type="entry name" value="S-adenosyl-L-methionine-dependent methyltransferases"/>
    <property type="match status" value="1"/>
</dbReference>
<dbReference type="GO" id="GO:0004766">
    <property type="term" value="F:spermidine synthase activity"/>
    <property type="evidence" value="ECO:0007669"/>
    <property type="project" value="UniProtKB-EC"/>
</dbReference>
<feature type="binding site" evidence="4">
    <location>
        <position position="304"/>
    </location>
    <ligand>
        <name>spermidine</name>
        <dbReference type="ChEBI" id="CHEBI:57834"/>
    </ligand>
</feature>
<dbReference type="EC" id="2.5.1.16" evidence="4"/>
<evidence type="ECO:0000256" key="5">
    <source>
        <dbReference type="PROSITE-ProRule" id="PRU00354"/>
    </source>
</evidence>
<feature type="transmembrane region" description="Helical" evidence="4">
    <location>
        <begin position="57"/>
        <end position="77"/>
    </location>
</feature>
<dbReference type="HAMAP" id="MF_00198">
    <property type="entry name" value="Spermidine_synth"/>
    <property type="match status" value="1"/>
</dbReference>
<dbReference type="Gene3D" id="3.40.50.150">
    <property type="entry name" value="Vaccinia Virus protein VP39"/>
    <property type="match status" value="1"/>
</dbReference>
<comment type="function">
    <text evidence="4">Catalyzes the irreversible transfer of a propylamine group from the amino donor S-adenosylmethioninamine (decarboxy-AdoMet) to putrescine (1,4-diaminobutane) to yield spermidine.</text>
</comment>
<keyword evidence="2 4" id="KW-0808">Transferase</keyword>
<keyword evidence="4" id="KW-1133">Transmembrane helix</keyword>
<name>A0ABV0J1Q0_9CYAN</name>
<dbReference type="PANTHER" id="PTHR43317">
    <property type="entry name" value="THERMOSPERMINE SYNTHASE ACAULIS5"/>
    <property type="match status" value="1"/>
</dbReference>
<comment type="subcellular location">
    <subcellularLocation>
        <location evidence="4">Cell membrane</location>
        <topology evidence="4">Multi-pass membrane protein</topology>
    </subcellularLocation>
</comment>
<evidence type="ECO:0000313" key="8">
    <source>
        <dbReference type="Proteomes" id="UP001464891"/>
    </source>
</evidence>
<accession>A0ABV0J1Q0</accession>
<feature type="domain" description="PABS" evidence="6">
    <location>
        <begin position="249"/>
        <end position="479"/>
    </location>
</feature>
<feature type="transmembrane region" description="Helical" evidence="4">
    <location>
        <begin position="139"/>
        <end position="162"/>
    </location>
</feature>
<feature type="binding site" evidence="4">
    <location>
        <position position="274"/>
    </location>
    <ligand>
        <name>S-methyl-5'-thioadenosine</name>
        <dbReference type="ChEBI" id="CHEBI:17509"/>
    </ligand>
</feature>
<dbReference type="CDD" id="cd02440">
    <property type="entry name" value="AdoMet_MTases"/>
    <property type="match status" value="1"/>
</dbReference>
<dbReference type="InterPro" id="IPR001045">
    <property type="entry name" value="Spermi_synthase"/>
</dbReference>
<evidence type="ECO:0000259" key="6">
    <source>
        <dbReference type="PROSITE" id="PS51006"/>
    </source>
</evidence>
<dbReference type="RefSeq" id="WP_190431243.1">
    <property type="nucleotide sequence ID" value="NZ_JAMPKM010000001.1"/>
</dbReference>
<feature type="transmembrane region" description="Helical" evidence="4">
    <location>
        <begin position="174"/>
        <end position="197"/>
    </location>
</feature>
<evidence type="ECO:0000256" key="4">
    <source>
        <dbReference type="HAMAP-Rule" id="MF_00198"/>
    </source>
</evidence>
<proteinExistence type="inferred from homology"/>
<gene>
    <name evidence="4" type="primary">speE</name>
    <name evidence="7" type="ORF">NC998_01155</name>
</gene>
<dbReference type="InterPro" id="IPR029063">
    <property type="entry name" value="SAM-dependent_MTases_sf"/>
</dbReference>
<keyword evidence="4" id="KW-1003">Cell membrane</keyword>
<dbReference type="PROSITE" id="PS51006">
    <property type="entry name" value="PABS_2"/>
    <property type="match status" value="1"/>
</dbReference>
<feature type="binding site" evidence="4">
    <location>
        <position position="348"/>
    </location>
    <ligand>
        <name>S-methyl-5'-thioadenosine</name>
        <dbReference type="ChEBI" id="CHEBI:17509"/>
    </ligand>
</feature>
<sequence length="539" mass="58573">MTSLGQATMQAGEPENLSLSRRQRHLLLAATAISSSCGLAIELLLGTLASYLVGNQALAYGVAVGGFLAAMGVGSYLSRFIAVPDSANELVAVQSESDRLRQEQQQLLTTFAQIELAIAPLSALLPLGLFILFVVNGPVWIGLFLVTLLLGTLAGLEVPLLTRILEQEAGVRDALSGVLALDYLGALVGSLALPVVLLPTVGMFPSAALIGALPALMVFALGRTFPQLRRWRRWGLVVCFGLFALAPLTVPLGDRLENTLYNAPVISRIQSPYQRIVLTRQAGDVRLFLDGDLQFSTLDEYRYHEALVHPAMSASRDRRRVLLMGAGDGLALREVLKWPEVERVLLVDLDAAVINLARRHPFLVQANAHALDDPRVEVRQADAFLTVPTLPETFDVIIADFPDPDRDTLAKLYAQGFYQRLLTRLAPAGVLVTQASSPFFAPRAFACVAATLESVGLSVHPYVTDVPSFGPWGFVLAMRAPLQAATLKLPVATKFLTEPLLQQLFQLPKDVQLGNVEINRLANPVLVKYQADPRWAAYH</sequence>
<comment type="similarity">
    <text evidence="1 4">Belongs to the spermidine/spermine synthase family.</text>
</comment>
<feature type="transmembrane region" description="Helical" evidence="4">
    <location>
        <begin position="107"/>
        <end position="133"/>
    </location>
</feature>
<dbReference type="Proteomes" id="UP001464891">
    <property type="component" value="Unassembled WGS sequence"/>
</dbReference>
<dbReference type="EMBL" id="JAMPKM010000001">
    <property type="protein sequence ID" value="MEP0815699.1"/>
    <property type="molecule type" value="Genomic_DNA"/>
</dbReference>
<reference evidence="7 8" key="1">
    <citation type="submission" date="2022-04" db="EMBL/GenBank/DDBJ databases">
        <title>Positive selection, recombination, and allopatry shape intraspecific diversity of widespread and dominant cyanobacteria.</title>
        <authorList>
            <person name="Wei J."/>
            <person name="Shu W."/>
            <person name="Hu C."/>
        </authorList>
    </citation>
    <scope>NUCLEOTIDE SEQUENCE [LARGE SCALE GENOMIC DNA]</scope>
    <source>
        <strain evidence="7 8">GB2-A4</strain>
    </source>
</reference>
<dbReference type="NCBIfam" id="NF002956">
    <property type="entry name" value="PRK03612.1"/>
    <property type="match status" value="1"/>
</dbReference>
<keyword evidence="8" id="KW-1185">Reference proteome</keyword>
<keyword evidence="3 4" id="KW-0620">Polyamine biosynthesis</keyword>
<feature type="active site" description="Proton acceptor" evidence="4 5">
    <location>
        <position position="400"/>
    </location>
</feature>
<feature type="binding site" evidence="4">
    <location>
        <position position="328"/>
    </location>
    <ligand>
        <name>spermidine</name>
        <dbReference type="ChEBI" id="CHEBI:57834"/>
    </ligand>
</feature>
<dbReference type="InterPro" id="IPR030374">
    <property type="entry name" value="PABS"/>
</dbReference>
<evidence type="ECO:0000256" key="2">
    <source>
        <dbReference type="ARBA" id="ARBA00022679"/>
    </source>
</evidence>
<dbReference type="PANTHER" id="PTHR43317:SF1">
    <property type="entry name" value="THERMOSPERMINE SYNTHASE ACAULIS5"/>
    <property type="match status" value="1"/>
</dbReference>
<keyword evidence="4" id="KW-0812">Transmembrane</keyword>
<protein>
    <recommendedName>
        <fullName evidence="4">Polyamine aminopropyltransferase</fullName>
    </recommendedName>
    <alternativeName>
        <fullName evidence="4">Putrescine aminopropyltransferase</fullName>
        <shortName evidence="4">PAPT</shortName>
    </alternativeName>
    <alternativeName>
        <fullName evidence="4">Spermidine synthase</fullName>
        <shortName evidence="4">SPDS</shortName>
        <shortName evidence="4">SPDSY</shortName>
        <ecNumber evidence="4">2.5.1.16</ecNumber>
    </alternativeName>
</protein>
<keyword evidence="4" id="KW-0472">Membrane</keyword>
<organism evidence="7 8">
    <name type="scientific">Trichocoleus desertorum GB2-A4</name>
    <dbReference type="NCBI Taxonomy" id="2933944"/>
    <lineage>
        <taxon>Bacteria</taxon>
        <taxon>Bacillati</taxon>
        <taxon>Cyanobacteriota</taxon>
        <taxon>Cyanophyceae</taxon>
        <taxon>Leptolyngbyales</taxon>
        <taxon>Trichocoleusaceae</taxon>
        <taxon>Trichocoleus</taxon>
    </lineage>
</organism>